<gene>
    <name evidence="3" type="ORF">RR42_s2913</name>
</gene>
<dbReference type="PANTHER" id="PTHR42760:SF133">
    <property type="entry name" value="3-OXOACYL-[ACYL-CARRIER-PROTEIN] REDUCTASE"/>
    <property type="match status" value="1"/>
</dbReference>
<dbReference type="InterPro" id="IPR036291">
    <property type="entry name" value="NAD(P)-bd_dom_sf"/>
</dbReference>
<dbReference type="EMBL" id="CP010537">
    <property type="protein sequence ID" value="AJG24494.1"/>
    <property type="molecule type" value="Genomic_DNA"/>
</dbReference>
<dbReference type="AlphaFoldDB" id="A0A0C4YR78"/>
<evidence type="ECO:0000313" key="4">
    <source>
        <dbReference type="Proteomes" id="UP000031843"/>
    </source>
</evidence>
<sequence length="255" mass="26247">MTIQQQVSTPQLAGKVAVILGGTGGIGMATGRKLATLGASVVLVSRDAQTCAQAVAELPPGNHLAAVAQIGDTASLVRLADDVQRKYGRIDMLVNSAGFTKAIAHADLDALDDALIDEMFAVNWRGQFAAIRAMAPYLKATGEGLVVNVGSIAGRTGMGSNVAYCAVKAGLDMMAVSLGRALAPEIRVLNVSPGVVDTDFVPGRDSAFNERAARTTPLKRIGKPDDVADAIVACATSLRFSTGTTIVVDGGRQLG</sequence>
<evidence type="ECO:0000313" key="3">
    <source>
        <dbReference type="EMBL" id="AJG24494.1"/>
    </source>
</evidence>
<dbReference type="PRINTS" id="PR00081">
    <property type="entry name" value="GDHRDH"/>
</dbReference>
<dbReference type="CDD" id="cd05233">
    <property type="entry name" value="SDR_c"/>
    <property type="match status" value="1"/>
</dbReference>
<dbReference type="InterPro" id="IPR002347">
    <property type="entry name" value="SDR_fam"/>
</dbReference>
<name>A0A0C4YR78_9BURK</name>
<dbReference type="Pfam" id="PF13561">
    <property type="entry name" value="adh_short_C2"/>
    <property type="match status" value="1"/>
</dbReference>
<dbReference type="Proteomes" id="UP000031843">
    <property type="component" value="Chromosome secondary"/>
</dbReference>
<evidence type="ECO:0000256" key="2">
    <source>
        <dbReference type="ARBA" id="ARBA00023002"/>
    </source>
</evidence>
<dbReference type="SUPFAM" id="SSF51735">
    <property type="entry name" value="NAD(P)-binding Rossmann-fold domains"/>
    <property type="match status" value="1"/>
</dbReference>
<dbReference type="FunFam" id="3.40.50.720:FF:000084">
    <property type="entry name" value="Short-chain dehydrogenase reductase"/>
    <property type="match status" value="1"/>
</dbReference>
<dbReference type="Gene3D" id="3.40.50.720">
    <property type="entry name" value="NAD(P)-binding Rossmann-like Domain"/>
    <property type="match status" value="1"/>
</dbReference>
<keyword evidence="2 3" id="KW-0560">Oxidoreductase</keyword>
<proteinExistence type="inferred from homology"/>
<dbReference type="STRING" id="68895.RR42_s2913"/>
<dbReference type="RefSeq" id="WP_052495171.1">
    <property type="nucleotide sequence ID" value="NZ_CP010537.1"/>
</dbReference>
<protein>
    <submittedName>
        <fullName evidence="3">3-oxoacyl-[acyl-carrier protein] reductase</fullName>
        <ecNumber evidence="3">1.1.1.100</ecNumber>
    </submittedName>
</protein>
<dbReference type="PRINTS" id="PR00080">
    <property type="entry name" value="SDRFAMILY"/>
</dbReference>
<dbReference type="PANTHER" id="PTHR42760">
    <property type="entry name" value="SHORT-CHAIN DEHYDROGENASES/REDUCTASES FAMILY MEMBER"/>
    <property type="match status" value="1"/>
</dbReference>
<comment type="similarity">
    <text evidence="1">Belongs to the short-chain dehydrogenases/reductases (SDR) family.</text>
</comment>
<organism evidence="3 4">
    <name type="scientific">Cupriavidus basilensis</name>
    <dbReference type="NCBI Taxonomy" id="68895"/>
    <lineage>
        <taxon>Bacteria</taxon>
        <taxon>Pseudomonadati</taxon>
        <taxon>Pseudomonadota</taxon>
        <taxon>Betaproteobacteria</taxon>
        <taxon>Burkholderiales</taxon>
        <taxon>Burkholderiaceae</taxon>
        <taxon>Cupriavidus</taxon>
    </lineage>
</organism>
<reference evidence="3 4" key="1">
    <citation type="journal article" date="2015" name="Genome Announc.">
        <title>Complete Genome Sequence of Cupriavidus basilensis 4G11, Isolated from the Oak Ridge Field Research Center Site.</title>
        <authorList>
            <person name="Ray J."/>
            <person name="Waters R.J."/>
            <person name="Skerker J.M."/>
            <person name="Kuehl J.V."/>
            <person name="Price M.N."/>
            <person name="Huang J."/>
            <person name="Chakraborty R."/>
            <person name="Arkin A.P."/>
            <person name="Deutschbauer A."/>
        </authorList>
    </citation>
    <scope>NUCLEOTIDE SEQUENCE [LARGE SCALE GENOMIC DNA]</scope>
    <source>
        <strain evidence="3">4G11</strain>
    </source>
</reference>
<accession>A0A0C4YR78</accession>
<dbReference type="OrthoDB" id="9793499at2"/>
<dbReference type="EC" id="1.1.1.100" evidence="3"/>
<dbReference type="GO" id="GO:0004316">
    <property type="term" value="F:3-oxoacyl-[acyl-carrier-protein] reductase (NADPH) activity"/>
    <property type="evidence" value="ECO:0007669"/>
    <property type="project" value="UniProtKB-EC"/>
</dbReference>
<dbReference type="KEGG" id="cbw:RR42_s2913"/>
<keyword evidence="4" id="KW-1185">Reference proteome</keyword>
<evidence type="ECO:0000256" key="1">
    <source>
        <dbReference type="ARBA" id="ARBA00006484"/>
    </source>
</evidence>